<keyword evidence="2" id="KW-1185">Reference proteome</keyword>
<dbReference type="Proteomes" id="UP000005408">
    <property type="component" value="Unassembled WGS sequence"/>
</dbReference>
<dbReference type="EnsemblMetazoa" id="G21153.1">
    <property type="protein sequence ID" value="G21153.1:cds"/>
    <property type="gene ID" value="G21153"/>
</dbReference>
<evidence type="ECO:0000313" key="2">
    <source>
        <dbReference type="Proteomes" id="UP000005408"/>
    </source>
</evidence>
<protein>
    <submittedName>
        <fullName evidence="1">Uncharacterized protein</fullName>
    </submittedName>
</protein>
<name>A0A8W8K0T6_MAGGI</name>
<reference evidence="1" key="1">
    <citation type="submission" date="2022-08" db="UniProtKB">
        <authorList>
            <consortium name="EnsemblMetazoa"/>
        </authorList>
    </citation>
    <scope>IDENTIFICATION</scope>
    <source>
        <strain evidence="1">05x7-T-G4-1.051#20</strain>
    </source>
</reference>
<sequence length="346" mass="38707">MGVLVNSPCKKTSDWSNYHILCPTNHTIYITKHVIEDGYTKLAFPSLGCNVRDAVYCGVELPTNNTNIKNYHILDSAVNTCNGRNECSLSRQYFLEAEAALKKYCNASLRHELQKATFRQSIDYECIQDSQIVDMCLAKNESSHFHQPVYLTASDPNCTCSLNGSVTRVKILQTISIELLIQSKDNNIFEHQYTGVNLYGDDTPVQADNLIIAIRNGSNASLTLIKVLGKGGFTISCDKNIPVRASSSLINRRDFKIEPTIGISFTKTEGHSSVEIGIKDKQEKLMLVCHSKNEKKTSIEIHQADCMCASNNKRNETASAYTPLQIENEVERNIHTNTNNDYLDVI</sequence>
<dbReference type="AlphaFoldDB" id="A0A8W8K0T6"/>
<evidence type="ECO:0000313" key="1">
    <source>
        <dbReference type="EnsemblMetazoa" id="G21153.1:cds"/>
    </source>
</evidence>
<proteinExistence type="predicted"/>
<organism evidence="1 2">
    <name type="scientific">Magallana gigas</name>
    <name type="common">Pacific oyster</name>
    <name type="synonym">Crassostrea gigas</name>
    <dbReference type="NCBI Taxonomy" id="29159"/>
    <lineage>
        <taxon>Eukaryota</taxon>
        <taxon>Metazoa</taxon>
        <taxon>Spiralia</taxon>
        <taxon>Lophotrochozoa</taxon>
        <taxon>Mollusca</taxon>
        <taxon>Bivalvia</taxon>
        <taxon>Autobranchia</taxon>
        <taxon>Pteriomorphia</taxon>
        <taxon>Ostreida</taxon>
        <taxon>Ostreoidea</taxon>
        <taxon>Ostreidae</taxon>
        <taxon>Magallana</taxon>
    </lineage>
</organism>
<accession>A0A8W8K0T6</accession>